<evidence type="ECO:0000256" key="2">
    <source>
        <dbReference type="SAM" id="Phobius"/>
    </source>
</evidence>
<accession>A0ABT2AJK9</accession>
<keyword evidence="2" id="KW-0812">Transmembrane</keyword>
<comment type="caution">
    <text evidence="3">The sequence shown here is derived from an EMBL/GenBank/DDBJ whole genome shotgun (WGS) entry which is preliminary data.</text>
</comment>
<keyword evidence="4" id="KW-1185">Reference proteome</keyword>
<reference evidence="3 4" key="1">
    <citation type="submission" date="2022-08" db="EMBL/GenBank/DDBJ databases">
        <title>Reclassification of Massilia species as members of the genera Telluria, Duganella, Pseudoduganella, Mokoshia gen. nov. and Zemynaea gen. nov. using orthogonal and non-orthogonal genome-based approaches.</title>
        <authorList>
            <person name="Bowman J.P."/>
        </authorList>
    </citation>
    <scope>NUCLEOTIDE SEQUENCE [LARGE SCALE GENOMIC DNA]</scope>
    <source>
        <strain evidence="3 4">JCM 31661</strain>
    </source>
</reference>
<evidence type="ECO:0000313" key="4">
    <source>
        <dbReference type="Proteomes" id="UP001206572"/>
    </source>
</evidence>
<gene>
    <name evidence="3" type="ORF">NX780_07555</name>
</gene>
<evidence type="ECO:0008006" key="5">
    <source>
        <dbReference type="Google" id="ProtNLM"/>
    </source>
</evidence>
<dbReference type="EMBL" id="JANUHA010000004">
    <property type="protein sequence ID" value="MCS0596205.1"/>
    <property type="molecule type" value="Genomic_DNA"/>
</dbReference>
<name>A0ABT2AJK9_9BURK</name>
<evidence type="ECO:0000313" key="3">
    <source>
        <dbReference type="EMBL" id="MCS0596205.1"/>
    </source>
</evidence>
<feature type="transmembrane region" description="Helical" evidence="2">
    <location>
        <begin position="34"/>
        <end position="52"/>
    </location>
</feature>
<dbReference type="RefSeq" id="WP_258827253.1">
    <property type="nucleotide sequence ID" value="NZ_JANUHA010000004.1"/>
</dbReference>
<proteinExistence type="predicted"/>
<feature type="compositionally biased region" description="Low complexity" evidence="1">
    <location>
        <begin position="84"/>
        <end position="99"/>
    </location>
</feature>
<sequence length="219" mass="23241">MFVVFFDKVQAGNIVNLAAHYGSDTGMMQGNKRVLIGVGVSMAVHLMFMLAYRNTGPSLPAFEAEPPSSIAVRILPPPPPPPRQAEQAPQARLAPAAPRSARRSTAKPVIAVPASTEQPAAPDAFSVEQSGEPAPGQDSAPRFDMGAARQTARELAGRTKLGIEGTAHAQFPDPPLETETKAARAISRTKRANCKDGLPGGLLAPLFLMMDKKDHGCKW</sequence>
<keyword evidence="2" id="KW-0472">Membrane</keyword>
<organism evidence="3 4">
    <name type="scientific">Massilia agri</name>
    <dbReference type="NCBI Taxonomy" id="1886785"/>
    <lineage>
        <taxon>Bacteria</taxon>
        <taxon>Pseudomonadati</taxon>
        <taxon>Pseudomonadota</taxon>
        <taxon>Betaproteobacteria</taxon>
        <taxon>Burkholderiales</taxon>
        <taxon>Oxalobacteraceae</taxon>
        <taxon>Telluria group</taxon>
        <taxon>Massilia</taxon>
    </lineage>
</organism>
<evidence type="ECO:0000256" key="1">
    <source>
        <dbReference type="SAM" id="MobiDB-lite"/>
    </source>
</evidence>
<keyword evidence="2" id="KW-1133">Transmembrane helix</keyword>
<dbReference type="Proteomes" id="UP001206572">
    <property type="component" value="Unassembled WGS sequence"/>
</dbReference>
<protein>
    <recommendedName>
        <fullName evidence="5">Energy transducer TonB</fullName>
    </recommendedName>
</protein>
<feature type="region of interest" description="Disordered" evidence="1">
    <location>
        <begin position="75"/>
        <end position="143"/>
    </location>
</feature>